<gene>
    <name evidence="11" type="ORF">DWX97_08220</name>
</gene>
<feature type="transmembrane region" description="Helical" evidence="10">
    <location>
        <begin position="246"/>
        <end position="265"/>
    </location>
</feature>
<evidence type="ECO:0000256" key="3">
    <source>
        <dbReference type="ARBA" id="ARBA00022692"/>
    </source>
</evidence>
<keyword evidence="3 10" id="KW-0812">Transmembrane</keyword>
<feature type="transmembrane region" description="Helical" evidence="10">
    <location>
        <begin position="378"/>
        <end position="397"/>
    </location>
</feature>
<comment type="function">
    <text evidence="8">Involved in peptidoglycan biosynthesis. Transports lipid-linked peptidoglycan precursors from the inner to the outer leaflet of the cytoplasmic membrane.</text>
</comment>
<feature type="transmembrane region" description="Helical" evidence="10">
    <location>
        <begin position="271"/>
        <end position="291"/>
    </location>
</feature>
<evidence type="ECO:0000313" key="12">
    <source>
        <dbReference type="Proteomes" id="UP000283341"/>
    </source>
</evidence>
<keyword evidence="5" id="KW-0573">Peptidoglycan synthesis</keyword>
<evidence type="ECO:0008006" key="13">
    <source>
        <dbReference type="Google" id="ProtNLM"/>
    </source>
</evidence>
<reference evidence="11 12" key="1">
    <citation type="submission" date="2018-08" db="EMBL/GenBank/DDBJ databases">
        <title>A genome reference for cultivated species of the human gut microbiota.</title>
        <authorList>
            <person name="Zou Y."/>
            <person name="Xue W."/>
            <person name="Luo G."/>
        </authorList>
    </citation>
    <scope>NUCLEOTIDE SEQUENCE [LARGE SCALE GENOMIC DNA]</scope>
    <source>
        <strain evidence="11 12">AF22-3AC</strain>
    </source>
</reference>
<evidence type="ECO:0000313" key="11">
    <source>
        <dbReference type="EMBL" id="RGS37729.1"/>
    </source>
</evidence>
<dbReference type="PANTHER" id="PTHR47019">
    <property type="entry name" value="LIPID II FLIPPASE MURJ"/>
    <property type="match status" value="1"/>
</dbReference>
<evidence type="ECO:0000256" key="2">
    <source>
        <dbReference type="ARBA" id="ARBA00022475"/>
    </source>
</evidence>
<evidence type="ECO:0000256" key="6">
    <source>
        <dbReference type="ARBA" id="ARBA00022989"/>
    </source>
</evidence>
<comment type="subcellular location">
    <subcellularLocation>
        <location evidence="1">Cell membrane</location>
        <topology evidence="1">Multi-pass membrane protein</topology>
    </subcellularLocation>
</comment>
<proteinExistence type="inferred from homology"/>
<dbReference type="Proteomes" id="UP000283341">
    <property type="component" value="Unassembled WGS sequence"/>
</dbReference>
<sequence>MKAKIESYKSGAIYSAGLSVVVKFIAFFQNFLIAYYLGAGTGTDIYFYMFGGMIAACEILQSITSSILIPRSMLLRNQDSFHTENAYLNAFLYTILSIAIIIIGIILINGKECLLLLSNFSAQDIDIHLPLLYILLPASIPYIINVVYVEVLASYKYFIFPQIITVINNIFIILFIVLFHASLGVFSLAVGFGIATIINFLWLVIFIKRNLSWSYSCFSFTHLKDSFSDICVKLVNDSTMAFTTMFPMYLLSMFYPGTITVITYANKLLQAPMILLVQLFAVLQIKLSELYSKHLGREMKRTYIEIGGKSILLSLIGAIFFFILRRPIVEICFGNGAMTPENIEVFIEVLGILIISIPFSIITAVSTRMLFVMRKIKTYTFLVIPCNIITCVLYYWLIEQKGVNGYAVADVSMEVVKSVMLLGCTLLLLRKIKCKYEN</sequence>
<keyword evidence="7 10" id="KW-0472">Membrane</keyword>
<evidence type="ECO:0000256" key="9">
    <source>
        <dbReference type="ARBA" id="ARBA00061532"/>
    </source>
</evidence>
<evidence type="ECO:0000256" key="8">
    <source>
        <dbReference type="ARBA" id="ARBA00060041"/>
    </source>
</evidence>
<protein>
    <recommendedName>
        <fullName evidence="13">Oligosaccharide flippase family protein</fullName>
    </recommendedName>
</protein>
<name>A0A412IJI7_9BACE</name>
<feature type="transmembrane region" description="Helical" evidence="10">
    <location>
        <begin position="130"/>
        <end position="151"/>
    </location>
</feature>
<dbReference type="GO" id="GO:0009252">
    <property type="term" value="P:peptidoglycan biosynthetic process"/>
    <property type="evidence" value="ECO:0007669"/>
    <property type="project" value="UniProtKB-KW"/>
</dbReference>
<dbReference type="GO" id="GO:0034204">
    <property type="term" value="P:lipid translocation"/>
    <property type="evidence" value="ECO:0007669"/>
    <property type="project" value="TreeGrafter"/>
</dbReference>
<dbReference type="PANTHER" id="PTHR47019:SF1">
    <property type="entry name" value="LIPID II FLIPPASE MURJ"/>
    <property type="match status" value="1"/>
</dbReference>
<dbReference type="GO" id="GO:0008360">
    <property type="term" value="P:regulation of cell shape"/>
    <property type="evidence" value="ECO:0007669"/>
    <property type="project" value="UniProtKB-KW"/>
</dbReference>
<evidence type="ECO:0000256" key="4">
    <source>
        <dbReference type="ARBA" id="ARBA00022960"/>
    </source>
</evidence>
<dbReference type="EMBL" id="QRVJ01000005">
    <property type="protein sequence ID" value="RGS37729.1"/>
    <property type="molecule type" value="Genomic_DNA"/>
</dbReference>
<comment type="caution">
    <text evidence="11">The sequence shown here is derived from an EMBL/GenBank/DDBJ whole genome shotgun (WGS) entry which is preliminary data.</text>
</comment>
<dbReference type="AlphaFoldDB" id="A0A412IJI7"/>
<dbReference type="InterPro" id="IPR051050">
    <property type="entry name" value="Lipid_II_flippase_MurJ/MviN"/>
</dbReference>
<feature type="transmembrane region" description="Helical" evidence="10">
    <location>
        <begin position="12"/>
        <end position="39"/>
    </location>
</feature>
<evidence type="ECO:0000256" key="5">
    <source>
        <dbReference type="ARBA" id="ARBA00022984"/>
    </source>
</evidence>
<dbReference type="GO" id="GO:0015648">
    <property type="term" value="F:lipid-linked peptidoglycan transporter activity"/>
    <property type="evidence" value="ECO:0007669"/>
    <property type="project" value="TreeGrafter"/>
</dbReference>
<dbReference type="RefSeq" id="WP_118402288.1">
    <property type="nucleotide sequence ID" value="NZ_CAXUGF010000003.1"/>
</dbReference>
<feature type="transmembrane region" description="Helical" evidence="10">
    <location>
        <begin position="303"/>
        <end position="325"/>
    </location>
</feature>
<keyword evidence="6 10" id="KW-1133">Transmembrane helix</keyword>
<dbReference type="Pfam" id="PF03023">
    <property type="entry name" value="MurJ"/>
    <property type="match status" value="1"/>
</dbReference>
<feature type="transmembrane region" description="Helical" evidence="10">
    <location>
        <begin position="185"/>
        <end position="207"/>
    </location>
</feature>
<feature type="transmembrane region" description="Helical" evidence="10">
    <location>
        <begin position="403"/>
        <end position="429"/>
    </location>
</feature>
<feature type="transmembrane region" description="Helical" evidence="10">
    <location>
        <begin position="45"/>
        <end position="69"/>
    </location>
</feature>
<evidence type="ECO:0000256" key="1">
    <source>
        <dbReference type="ARBA" id="ARBA00004651"/>
    </source>
</evidence>
<organism evidence="11 12">
    <name type="scientific">Bacteroides cellulosilyticus</name>
    <dbReference type="NCBI Taxonomy" id="246787"/>
    <lineage>
        <taxon>Bacteria</taxon>
        <taxon>Pseudomonadati</taxon>
        <taxon>Bacteroidota</taxon>
        <taxon>Bacteroidia</taxon>
        <taxon>Bacteroidales</taxon>
        <taxon>Bacteroidaceae</taxon>
        <taxon>Bacteroides</taxon>
    </lineage>
</organism>
<keyword evidence="4" id="KW-0133">Cell shape</keyword>
<dbReference type="InterPro" id="IPR004268">
    <property type="entry name" value="MurJ"/>
</dbReference>
<accession>A0A412IJI7</accession>
<dbReference type="GO" id="GO:0005886">
    <property type="term" value="C:plasma membrane"/>
    <property type="evidence" value="ECO:0007669"/>
    <property type="project" value="UniProtKB-SubCell"/>
</dbReference>
<feature type="transmembrane region" description="Helical" evidence="10">
    <location>
        <begin position="345"/>
        <end position="366"/>
    </location>
</feature>
<comment type="similarity">
    <text evidence="9">Belongs to the MurJ/MviN family.</text>
</comment>
<evidence type="ECO:0000256" key="7">
    <source>
        <dbReference type="ARBA" id="ARBA00023136"/>
    </source>
</evidence>
<evidence type="ECO:0000256" key="10">
    <source>
        <dbReference type="SAM" id="Phobius"/>
    </source>
</evidence>
<feature type="transmembrane region" description="Helical" evidence="10">
    <location>
        <begin position="158"/>
        <end position="179"/>
    </location>
</feature>
<feature type="transmembrane region" description="Helical" evidence="10">
    <location>
        <begin position="90"/>
        <end position="110"/>
    </location>
</feature>
<keyword evidence="2" id="KW-1003">Cell membrane</keyword>